<dbReference type="EMBL" id="MJEA01000009">
    <property type="protein sequence ID" value="OQO69776.1"/>
    <property type="molecule type" value="Genomic_DNA"/>
</dbReference>
<feature type="binding site" evidence="4">
    <location>
        <begin position="1015"/>
        <end position="1022"/>
    </location>
    <ligand>
        <name>ATP</name>
        <dbReference type="ChEBI" id="CHEBI:30616"/>
    </ligand>
</feature>
<dbReference type="Gene3D" id="3.40.50.300">
    <property type="entry name" value="P-loop containing nucleotide triphosphate hydrolases"/>
    <property type="match status" value="2"/>
</dbReference>
<dbReference type="InterPro" id="IPR027417">
    <property type="entry name" value="P-loop_NTPase"/>
</dbReference>
<dbReference type="InterPro" id="IPR003593">
    <property type="entry name" value="AAA+_ATPase"/>
</dbReference>
<keyword evidence="1" id="KW-0677">Repeat</keyword>
<feature type="binding site" evidence="4">
    <location>
        <begin position="673"/>
        <end position="680"/>
    </location>
    <ligand>
        <name>ATP</name>
        <dbReference type="ChEBI" id="CHEBI:30616"/>
    </ligand>
</feature>
<accession>A0A1V8YBS9</accession>
<dbReference type="GO" id="GO:0003677">
    <property type="term" value="F:DNA binding"/>
    <property type="evidence" value="ECO:0007669"/>
    <property type="project" value="InterPro"/>
</dbReference>
<gene>
    <name evidence="6" type="ORF">BH747_09470</name>
</gene>
<dbReference type="PANTHER" id="PTHR22683:SF1">
    <property type="entry name" value="TYPE VII SECRETION SYSTEM PROTEIN ESSC"/>
    <property type="match status" value="1"/>
</dbReference>
<organism evidence="6 7">
    <name type="scientific">Enterococcus villorum</name>
    <dbReference type="NCBI Taxonomy" id="112904"/>
    <lineage>
        <taxon>Bacteria</taxon>
        <taxon>Bacillati</taxon>
        <taxon>Bacillota</taxon>
        <taxon>Bacilli</taxon>
        <taxon>Lactobacillales</taxon>
        <taxon>Enterococcaceae</taxon>
        <taxon>Enterococcus</taxon>
    </lineage>
</organism>
<proteinExistence type="predicted"/>
<protein>
    <submittedName>
        <fullName evidence="6">Type VII secretion protein EssC</fullName>
    </submittedName>
</protein>
<keyword evidence="2 4" id="KW-0547">Nucleotide-binding</keyword>
<dbReference type="GO" id="GO:0005524">
    <property type="term" value="F:ATP binding"/>
    <property type="evidence" value="ECO:0007669"/>
    <property type="project" value="UniProtKB-UniRule"/>
</dbReference>
<dbReference type="Pfam" id="PF01580">
    <property type="entry name" value="FtsK_SpoIIIE"/>
    <property type="match status" value="2"/>
</dbReference>
<comment type="caution">
    <text evidence="6">The sequence shown here is derived from an EMBL/GenBank/DDBJ whole genome shotgun (WGS) entry which is preliminary data.</text>
</comment>
<dbReference type="InterPro" id="IPR023839">
    <property type="entry name" value="Firmicutes_EssC_C"/>
</dbReference>
<keyword evidence="3 4" id="KW-0067">ATP-binding</keyword>
<dbReference type="PANTHER" id="PTHR22683">
    <property type="entry name" value="SPORULATION PROTEIN RELATED"/>
    <property type="match status" value="1"/>
</dbReference>
<dbReference type="Proteomes" id="UP000192477">
    <property type="component" value="Unassembled WGS sequence"/>
</dbReference>
<dbReference type="InterPro" id="IPR050206">
    <property type="entry name" value="FtsK/SpoIIIE/SftA"/>
</dbReference>
<evidence type="ECO:0000259" key="5">
    <source>
        <dbReference type="PROSITE" id="PS50901"/>
    </source>
</evidence>
<evidence type="ECO:0000256" key="4">
    <source>
        <dbReference type="PROSITE-ProRule" id="PRU00289"/>
    </source>
</evidence>
<evidence type="ECO:0000313" key="6">
    <source>
        <dbReference type="EMBL" id="OQO69776.1"/>
    </source>
</evidence>
<dbReference type="NCBIfam" id="TIGR03928">
    <property type="entry name" value="T7_EssCb_Firm"/>
    <property type="match status" value="1"/>
</dbReference>
<dbReference type="InterPro" id="IPR002543">
    <property type="entry name" value="FtsK_dom"/>
</dbReference>
<sequence length="1484" mass="171337">MKQNNPRKFLIEDPRPPMDILFDLFYFDKFFVHERLTQKKKEVMIDGRRFYCKETEVVCEGPALEKSKMLILRHEELHTVMVNHPKQNIYISCAKESAMVIDSDALIAISFQKEKGYQVHIYPSQSPVYYNQQLIKEGEFDFDVGDQVVVDQRIIEMREKQMKITSLGKSIQLNPWSLMEEPYLSEYPKVFPFFRRSPRVYLEVPKTQVIIQVPDFEIAERSKSFVKMIAPSLGMNFFSGVISFFSAEYSIMSLSMWIASIGTMILSTINYLREKKEKKSKNEESKNLIQKYMFQQTSKLSQLQKKQKEVLEYMYPSMDQLALMTKEYHSRIYERKLGDKDFLTIRLGDGEVPTSFQIDVHSETKGYLNEKDISSSIYQYKRLTKASVAMSLKGQTLGLIGSPNVLRMVLQSILFQISVLHSYQDVEFITLFEEKDYENKWKEWRWLPHNKMRHFQFSQSLRNSHRIRGIVYNAQSQELVLDAFYKVLTKRRQQLRKARDKKIEFKPIYIFSIVEEHWLRDHEINEFLVEEMSLYGVIVIWAKEEVSQLPETVTTLIKYKSEKLAVLVNQNNQYVNQEFAPNQLPVIYPIEKAIIKLTNLFHEEVDKNVLPESISLLEQYKVQSVEELDIVKRWTTAEPNKSLRSLIGWQSKTREIYWDLHERVHGPHALIGGTTGSGKSEFLTTYLIGLAINFSPEDISILIIDWKGGGIAQTLEHLPHFIGAITNLDRLGITRALTSIKAELEKRQKLFATIGVNNINDYTDVYKKHSISKDSSTITFKPLPHLFIVVDEFAELKVNVPEFLDELTSVARIGRSLGVHLILATQKPAGVINDQIESNSTSKIALKMASDQDSNELLKTSDAAYITQPGRGYLKVGENDVYELFQSGYTGTEYNPNETSEPVVDEQIFVIDKLGQLEMLEESKEKKQEGKEKKLPTHREIVINKIKEIFEHSTFVSPDKPWLPELPNRLVTPTCVANGQRNLTIPIGLLDIPSEQQQCIYYFDLAKSSHTAIIASQGFGKTTLLQTIVLNIVRQNTPDQAIFYLLDFGNNGWLLLKRLPHIADIASLEEEEKSQKIIDRIEEILRARKKLFKENGTVNFWRYDEITQFKLPVIFILIDSYDGLSIEDKRKEKVDEMLLYLLREGANLGIYFILSVNSIGSIRMNVMSQIATKMCMYLNDNTEINMMRGIREPAGLKAIQGRGQVALEQTTIIQFYLPVKGANDGELLKNLEKEIIEIDNNWTGSRPEKIPMVPTMLTSQIFYQFMKHIEKNNLYLGLNQRSAVVESFEIFQGNGFGLFFSSTNQYHKVLPWLLKQLIEQNEDLLVIDVSGGLKKIESKVSIYIDVNHLSECWDEFHTFWQTLLLNTKSKKIILINGIAEFVEKMSLNSDEISKLLNGSTANVQLIFIDHLMKLSTTYNGMIHIVKETIHQFLFGDSLQAELFLEDFASNWKKSLANSNWLYSLKGGNLETIVIPIETNDSFTF</sequence>
<dbReference type="STRING" id="112904.BH747_09470"/>
<evidence type="ECO:0000256" key="2">
    <source>
        <dbReference type="ARBA" id="ARBA00022741"/>
    </source>
</evidence>
<dbReference type="PROSITE" id="PS50901">
    <property type="entry name" value="FTSK"/>
    <property type="match status" value="2"/>
</dbReference>
<feature type="domain" description="FtsK" evidence="5">
    <location>
        <begin position="653"/>
        <end position="855"/>
    </location>
</feature>
<dbReference type="SUPFAM" id="SSF52540">
    <property type="entry name" value="P-loop containing nucleoside triphosphate hydrolases"/>
    <property type="match status" value="2"/>
</dbReference>
<evidence type="ECO:0000256" key="3">
    <source>
        <dbReference type="ARBA" id="ARBA00022840"/>
    </source>
</evidence>
<dbReference type="SMART" id="SM00382">
    <property type="entry name" value="AAA"/>
    <property type="match status" value="2"/>
</dbReference>
<dbReference type="CDD" id="cd01127">
    <property type="entry name" value="TrwB_TraG_TraD_VirD4"/>
    <property type="match status" value="1"/>
</dbReference>
<feature type="domain" description="FtsK" evidence="5">
    <location>
        <begin position="997"/>
        <end position="1185"/>
    </location>
</feature>
<evidence type="ECO:0000313" key="7">
    <source>
        <dbReference type="Proteomes" id="UP000192477"/>
    </source>
</evidence>
<evidence type="ECO:0000256" key="1">
    <source>
        <dbReference type="ARBA" id="ARBA00022737"/>
    </source>
</evidence>
<name>A0A1V8YBS9_9ENTE</name>
<reference evidence="6 7" key="1">
    <citation type="journal article" date="2017" name="BMC Microbiol.">
        <title>Comparative genomics of Enterococcus spp. isolated from bovine feces.</title>
        <authorList>
            <person name="Beukers A.G."/>
            <person name="Zaheer R."/>
            <person name="Goji N."/>
            <person name="Amoako K.K."/>
            <person name="Chaves A.V."/>
            <person name="Ward M.P."/>
            <person name="McAllister T.A."/>
        </authorList>
    </citation>
    <scope>NUCLEOTIDE SEQUENCE [LARGE SCALE GENOMIC DNA]</scope>
    <source>
        <strain evidence="6 7">F1129D 143</strain>
    </source>
</reference>